<feature type="region of interest" description="Disordered" evidence="1">
    <location>
        <begin position="474"/>
        <end position="507"/>
    </location>
</feature>
<dbReference type="GeneID" id="36394099"/>
<dbReference type="KEGG" id="bfu:BCIN_04g02370"/>
<sequence>MPPTKRPLAQADMNAILPPKKKHKENGVIPGDGHTSKTKGELVEMLKERSMPSNGAKDVLIQRLRDNEEYVAAKGSGKAERRKSARIEAAEHSARITERREEGLKDLWNVKNKALASPGAPIAEKSPAASSRNMAAVPSQSSQGHRINYRTKDDSKLRALLRDWRVMRPQEVESMDRMAMVERLERHEMRGYGDDYESLTCDQLSTLLSARLLPCSGVTKAARIERLRYDDALDRDYGNMEERSLYTDLVICQKEIQSYERLMDWFEDEEGDRTYQDLEVAGLRCLMDLRQQGRKEKCVCEDSQLIDWLEADDKKLARKNKIEVSTLMGSEIPAELERWEKKLADARVGLESRIGHPLPAKVLAHESSKYDVPVVTKTAGDRRAVDYDPKKTTWALFSAWELCKIAKEKGAPGYGTKDAMIKWLETGILEYEDMHFESLREQCWKRLVPQYSNDDKAALIERLRILDKHLKDSGERPAREAGEAIDAENVDEGSAEQDNEIVPITEPSRIGSVSSDSIYAKKDDSMLRVLLRDRHLQISGTREEMIHRLETSPYNYESYTSEELSLILKDRRLTNASQGSKEIKIERLKNSDEAFYDSSKFEDTQLYVELSVGARLIRDKEHALKALSDPNTSYEDLDSGALRELANALGLSRNSGNKTVIKQLQANDQKSKLEGKDNTTMRDAINKLTASLKTSRDEYNKAEKDLERSIGHPVLGGEMAMKQYSAVINRDHEIVNSYQPIHKSGPFCDYDWKDSLWAGRSERELSDMCRRQGMEGSGTKATYIKWLETGSVEYEDLSGTSLERMRSKRGIKVKSGTKRLDLVMKLKETDEKERDYQYLGIMALKKMCKERGMTTKSNETKQDLITRLRVADENTGRA</sequence>
<evidence type="ECO:0000313" key="3">
    <source>
        <dbReference type="EMBL" id="ATZ49037.1"/>
    </source>
</evidence>
<dbReference type="VEuPathDB" id="FungiDB:Bcin04g02370"/>
<dbReference type="Proteomes" id="UP000001798">
    <property type="component" value="Chromosome 4"/>
</dbReference>
<evidence type="ECO:0000259" key="2">
    <source>
        <dbReference type="PROSITE" id="PS50800"/>
    </source>
</evidence>
<reference evidence="3 4" key="1">
    <citation type="journal article" date="2011" name="PLoS Genet.">
        <title>Genomic analysis of the necrotrophic fungal pathogens Sclerotinia sclerotiorum and Botrytis cinerea.</title>
        <authorList>
            <person name="Amselem J."/>
            <person name="Cuomo C.A."/>
            <person name="van Kan J.A."/>
            <person name="Viaud M."/>
            <person name="Benito E.P."/>
            <person name="Couloux A."/>
            <person name="Coutinho P.M."/>
            <person name="de Vries R.P."/>
            <person name="Dyer P.S."/>
            <person name="Fillinger S."/>
            <person name="Fournier E."/>
            <person name="Gout L."/>
            <person name="Hahn M."/>
            <person name="Kohn L."/>
            <person name="Lapalu N."/>
            <person name="Plummer K.M."/>
            <person name="Pradier J.M."/>
            <person name="Quevillon E."/>
            <person name="Sharon A."/>
            <person name="Simon A."/>
            <person name="ten Have A."/>
            <person name="Tudzynski B."/>
            <person name="Tudzynski P."/>
            <person name="Wincker P."/>
            <person name="Andrew M."/>
            <person name="Anthouard V."/>
            <person name="Beever R.E."/>
            <person name="Beffa R."/>
            <person name="Benoit I."/>
            <person name="Bouzid O."/>
            <person name="Brault B."/>
            <person name="Chen Z."/>
            <person name="Choquer M."/>
            <person name="Collemare J."/>
            <person name="Cotton P."/>
            <person name="Danchin E.G."/>
            <person name="Da Silva C."/>
            <person name="Gautier A."/>
            <person name="Giraud C."/>
            <person name="Giraud T."/>
            <person name="Gonzalez C."/>
            <person name="Grossetete S."/>
            <person name="Guldener U."/>
            <person name="Henrissat B."/>
            <person name="Howlett B.J."/>
            <person name="Kodira C."/>
            <person name="Kretschmer M."/>
            <person name="Lappartient A."/>
            <person name="Leroch M."/>
            <person name="Levis C."/>
            <person name="Mauceli E."/>
            <person name="Neuveglise C."/>
            <person name="Oeser B."/>
            <person name="Pearson M."/>
            <person name="Poulain J."/>
            <person name="Poussereau N."/>
            <person name="Quesneville H."/>
            <person name="Rascle C."/>
            <person name="Schumacher J."/>
            <person name="Segurens B."/>
            <person name="Sexton A."/>
            <person name="Silva E."/>
            <person name="Sirven C."/>
            <person name="Soanes D.M."/>
            <person name="Talbot N.J."/>
            <person name="Templeton M."/>
            <person name="Yandava C."/>
            <person name="Yarden O."/>
            <person name="Zeng Q."/>
            <person name="Rollins J.A."/>
            <person name="Lebrun M.H."/>
            <person name="Dickman M."/>
        </authorList>
    </citation>
    <scope>NUCLEOTIDE SEQUENCE [LARGE SCALE GENOMIC DNA]</scope>
    <source>
        <strain evidence="3 4">B05.10</strain>
    </source>
</reference>
<proteinExistence type="predicted"/>
<evidence type="ECO:0000256" key="1">
    <source>
        <dbReference type="SAM" id="MobiDB-lite"/>
    </source>
</evidence>
<dbReference type="Gene3D" id="1.10.720.30">
    <property type="entry name" value="SAP domain"/>
    <property type="match status" value="2"/>
</dbReference>
<dbReference type="EMBL" id="CP009808">
    <property type="protein sequence ID" value="ATZ49037.1"/>
    <property type="molecule type" value="Genomic_DNA"/>
</dbReference>
<organism evidence="3 4">
    <name type="scientific">Botryotinia fuckeliana (strain B05.10)</name>
    <name type="common">Noble rot fungus</name>
    <name type="synonym">Botrytis cinerea</name>
    <dbReference type="NCBI Taxonomy" id="332648"/>
    <lineage>
        <taxon>Eukaryota</taxon>
        <taxon>Fungi</taxon>
        <taxon>Dikarya</taxon>
        <taxon>Ascomycota</taxon>
        <taxon>Pezizomycotina</taxon>
        <taxon>Leotiomycetes</taxon>
        <taxon>Helotiales</taxon>
        <taxon>Sclerotiniaceae</taxon>
        <taxon>Botrytis</taxon>
    </lineage>
</organism>
<dbReference type="OrthoDB" id="3509703at2759"/>
<reference evidence="3 4" key="3">
    <citation type="journal article" date="2017" name="Mol. Plant Pathol.">
        <title>A gapless genome sequence of the fungus Botrytis cinerea.</title>
        <authorList>
            <person name="Van Kan J.A."/>
            <person name="Stassen J.H."/>
            <person name="Mosbach A."/>
            <person name="Van Der Lee T.A."/>
            <person name="Faino L."/>
            <person name="Farmer A.D."/>
            <person name="Papasotiriou D.G."/>
            <person name="Zhou S."/>
            <person name="Seidl M.F."/>
            <person name="Cottam E."/>
            <person name="Edel D."/>
            <person name="Hahn M."/>
            <person name="Schwartz D.C."/>
            <person name="Dietrich R.A."/>
            <person name="Widdison S."/>
            <person name="Scalliet G."/>
        </authorList>
    </citation>
    <scope>NUCLEOTIDE SEQUENCE [LARGE SCALE GENOMIC DNA]</scope>
    <source>
        <strain evidence="3 4">B05.10</strain>
    </source>
</reference>
<dbReference type="PROSITE" id="PS50800">
    <property type="entry name" value="SAP"/>
    <property type="match status" value="1"/>
</dbReference>
<feature type="compositionally biased region" description="Acidic residues" evidence="1">
    <location>
        <begin position="483"/>
        <end position="499"/>
    </location>
</feature>
<dbReference type="AlphaFoldDB" id="A0A384JF45"/>
<feature type="region of interest" description="Disordered" evidence="1">
    <location>
        <begin position="118"/>
        <end position="146"/>
    </location>
</feature>
<dbReference type="InterPro" id="IPR036361">
    <property type="entry name" value="SAP_dom_sf"/>
</dbReference>
<dbReference type="InterPro" id="IPR003034">
    <property type="entry name" value="SAP_dom"/>
</dbReference>
<feature type="domain" description="SAP" evidence="2">
    <location>
        <begin position="34"/>
        <end position="68"/>
    </location>
</feature>
<feature type="compositionally biased region" description="Polar residues" evidence="1">
    <location>
        <begin position="128"/>
        <end position="145"/>
    </location>
</feature>
<dbReference type="SMART" id="SM00513">
    <property type="entry name" value="SAP"/>
    <property type="match status" value="4"/>
</dbReference>
<evidence type="ECO:0000313" key="4">
    <source>
        <dbReference type="Proteomes" id="UP000001798"/>
    </source>
</evidence>
<dbReference type="RefSeq" id="XP_024548230.1">
    <property type="nucleotide sequence ID" value="XM_024692455.1"/>
</dbReference>
<keyword evidence="4" id="KW-1185">Reference proteome</keyword>
<protein>
    <recommendedName>
        <fullName evidence="2">SAP domain-containing protein</fullName>
    </recommendedName>
</protein>
<feature type="region of interest" description="Disordered" evidence="1">
    <location>
        <begin position="1"/>
        <end position="38"/>
    </location>
</feature>
<gene>
    <name evidence="3" type="ORF">BCIN_04g02370</name>
</gene>
<name>A0A384JF45_BOTFB</name>
<accession>A0A384JF45</accession>
<reference evidence="3 4" key="2">
    <citation type="journal article" date="2012" name="Eukaryot. Cell">
        <title>Genome update of Botrytis cinerea strains B05.10 and T4.</title>
        <authorList>
            <person name="Staats M."/>
            <person name="van Kan J.A."/>
        </authorList>
    </citation>
    <scope>NUCLEOTIDE SEQUENCE [LARGE SCALE GENOMIC DNA]</scope>
    <source>
        <strain evidence="3 4">B05.10</strain>
    </source>
</reference>